<reference evidence="3" key="1">
    <citation type="journal article" date="2020" name="New Phytol.">
        <title>Comparative genomics reveals dynamic genome evolution in host specialist ectomycorrhizal fungi.</title>
        <authorList>
            <person name="Lofgren L.A."/>
            <person name="Nguyen N.H."/>
            <person name="Vilgalys R."/>
            <person name="Ruytinx J."/>
            <person name="Liao H.L."/>
            <person name="Branco S."/>
            <person name="Kuo A."/>
            <person name="LaButti K."/>
            <person name="Lipzen A."/>
            <person name="Andreopoulos W."/>
            <person name="Pangilinan J."/>
            <person name="Riley R."/>
            <person name="Hundley H."/>
            <person name="Na H."/>
            <person name="Barry K."/>
            <person name="Grigoriev I.V."/>
            <person name="Stajich J.E."/>
            <person name="Kennedy P.G."/>
        </authorList>
    </citation>
    <scope>NUCLEOTIDE SEQUENCE</scope>
    <source>
        <strain evidence="3">S12</strain>
    </source>
</reference>
<dbReference type="GeneID" id="64596699"/>
<evidence type="ECO:0008006" key="5">
    <source>
        <dbReference type="Google" id="ProtNLM"/>
    </source>
</evidence>
<gene>
    <name evidence="3" type="ORF">HD556DRAFT_1371011</name>
</gene>
<accession>A0A9P7AQK5</accession>
<proteinExistence type="predicted"/>
<keyword evidence="4" id="KW-1185">Reference proteome</keyword>
<feature type="transmembrane region" description="Helical" evidence="2">
    <location>
        <begin position="193"/>
        <end position="217"/>
    </location>
</feature>
<keyword evidence="2" id="KW-0812">Transmembrane</keyword>
<evidence type="ECO:0000313" key="4">
    <source>
        <dbReference type="Proteomes" id="UP000719766"/>
    </source>
</evidence>
<feature type="region of interest" description="Disordered" evidence="1">
    <location>
        <begin position="1"/>
        <end position="38"/>
    </location>
</feature>
<dbReference type="Proteomes" id="UP000719766">
    <property type="component" value="Unassembled WGS sequence"/>
</dbReference>
<name>A0A9P7AQK5_9AGAM</name>
<feature type="transmembrane region" description="Helical" evidence="2">
    <location>
        <begin position="90"/>
        <end position="117"/>
    </location>
</feature>
<dbReference type="AlphaFoldDB" id="A0A9P7AQK5"/>
<protein>
    <recommendedName>
        <fullName evidence="5">Transmembrane protein</fullName>
    </recommendedName>
</protein>
<keyword evidence="2" id="KW-0472">Membrane</keyword>
<feature type="compositionally biased region" description="Basic and acidic residues" evidence="1">
    <location>
        <begin position="16"/>
        <end position="35"/>
    </location>
</feature>
<feature type="transmembrane region" description="Helical" evidence="2">
    <location>
        <begin position="58"/>
        <end position="78"/>
    </location>
</feature>
<feature type="transmembrane region" description="Helical" evidence="2">
    <location>
        <begin position="223"/>
        <end position="243"/>
    </location>
</feature>
<dbReference type="RefSeq" id="XP_041160335.1">
    <property type="nucleotide sequence ID" value="XM_041302935.1"/>
</dbReference>
<comment type="caution">
    <text evidence="3">The sequence shown here is derived from an EMBL/GenBank/DDBJ whole genome shotgun (WGS) entry which is preliminary data.</text>
</comment>
<sequence length="244" mass="26463">MDGDLERAEPSTSAQHTDDDSRREEQVRVTTRNDSKNVATMSGDSSALVAVWMQRLQMLTLITTFLASIDGELFVLTSTSSQTTLDAQEFVYACFTGALVFHVCAAILGYVASFALIRYQIGDVAPSDTQNTEVGEFSNPGLHQPEIMHGTQRMLITIPPFDAANGLLQMPLNSGIQVRSRTSIPPLDLLTRCYFTTLALGSVGFILVLLGIAGYAWVILRQVVGIFTIVCLGVSIVASVWAVL</sequence>
<evidence type="ECO:0000313" key="3">
    <source>
        <dbReference type="EMBL" id="KAG1794107.1"/>
    </source>
</evidence>
<dbReference type="OrthoDB" id="2653987at2759"/>
<evidence type="ECO:0000256" key="1">
    <source>
        <dbReference type="SAM" id="MobiDB-lite"/>
    </source>
</evidence>
<dbReference type="EMBL" id="JABBWE010000027">
    <property type="protein sequence ID" value="KAG1794107.1"/>
    <property type="molecule type" value="Genomic_DNA"/>
</dbReference>
<evidence type="ECO:0000256" key="2">
    <source>
        <dbReference type="SAM" id="Phobius"/>
    </source>
</evidence>
<keyword evidence="2" id="KW-1133">Transmembrane helix</keyword>
<organism evidence="3 4">
    <name type="scientific">Suillus plorans</name>
    <dbReference type="NCBI Taxonomy" id="116603"/>
    <lineage>
        <taxon>Eukaryota</taxon>
        <taxon>Fungi</taxon>
        <taxon>Dikarya</taxon>
        <taxon>Basidiomycota</taxon>
        <taxon>Agaricomycotina</taxon>
        <taxon>Agaricomycetes</taxon>
        <taxon>Agaricomycetidae</taxon>
        <taxon>Boletales</taxon>
        <taxon>Suillineae</taxon>
        <taxon>Suillaceae</taxon>
        <taxon>Suillus</taxon>
    </lineage>
</organism>